<gene>
    <name evidence="1" type="ORF">BRAPAZ1V2_A03P01570.2</name>
</gene>
<dbReference type="EMBL" id="LS974619">
    <property type="protein sequence ID" value="CAG7878814.1"/>
    <property type="molecule type" value="Genomic_DNA"/>
</dbReference>
<evidence type="ECO:0000313" key="1">
    <source>
        <dbReference type="EMBL" id="CAG7878814.1"/>
    </source>
</evidence>
<reference evidence="1 2" key="1">
    <citation type="submission" date="2021-07" db="EMBL/GenBank/DDBJ databases">
        <authorList>
            <consortium name="Genoscope - CEA"/>
            <person name="William W."/>
        </authorList>
    </citation>
    <scope>NUCLEOTIDE SEQUENCE [LARGE SCALE GENOMIC DNA]</scope>
</reference>
<accession>A0A8D9DS75</accession>
<protein>
    <submittedName>
        <fullName evidence="1">Uncharacterized protein</fullName>
    </submittedName>
</protein>
<dbReference type="Proteomes" id="UP000694005">
    <property type="component" value="Chromosome A03"/>
</dbReference>
<sequence>MQSIIERTTSEPNKRPTNLQTDIKAQNSVLCVSTCKLNESTQSEELSSTICVGSREAPREQLPLITVWLQPGAEAVKEVFNASKRIPSWNVIARENSTGSLDDLVAESNLHASSGRNLSDSETESVELSSWTRTGGPLMRTASANKFIDFVRSLDVDIALTRGFSSSPSSPAANTSSITVTEGDFLQPARTSNGIVLNVVRRENLEMSIGNQRRRWIIALNQNMK</sequence>
<dbReference type="AlphaFoldDB" id="A0A8D9DS75"/>
<dbReference type="Gramene" id="A03p01570.2_BraZ1">
    <property type="protein sequence ID" value="A03p01570.2_BraZ1.CDS"/>
    <property type="gene ID" value="A03g01570.2_BraZ1"/>
</dbReference>
<organism evidence="1 2">
    <name type="scientific">Brassica campestris</name>
    <name type="common">Field mustard</name>
    <dbReference type="NCBI Taxonomy" id="3711"/>
    <lineage>
        <taxon>Eukaryota</taxon>
        <taxon>Viridiplantae</taxon>
        <taxon>Streptophyta</taxon>
        <taxon>Embryophyta</taxon>
        <taxon>Tracheophyta</taxon>
        <taxon>Spermatophyta</taxon>
        <taxon>Magnoliopsida</taxon>
        <taxon>eudicotyledons</taxon>
        <taxon>Gunneridae</taxon>
        <taxon>Pentapetalae</taxon>
        <taxon>rosids</taxon>
        <taxon>malvids</taxon>
        <taxon>Brassicales</taxon>
        <taxon>Brassicaceae</taxon>
        <taxon>Brassiceae</taxon>
        <taxon>Brassica</taxon>
    </lineage>
</organism>
<evidence type="ECO:0000313" key="2">
    <source>
        <dbReference type="Proteomes" id="UP000694005"/>
    </source>
</evidence>
<proteinExistence type="predicted"/>
<name>A0A8D9DS75_BRACM</name>